<protein>
    <submittedName>
        <fullName evidence="3">Uncharacterized protein</fullName>
    </submittedName>
</protein>
<feature type="non-terminal residue" evidence="3">
    <location>
        <position position="212"/>
    </location>
</feature>
<gene>
    <name evidence="3" type="ORF">QYE76_007710</name>
</gene>
<evidence type="ECO:0000256" key="1">
    <source>
        <dbReference type="ARBA" id="ARBA00022917"/>
    </source>
</evidence>
<dbReference type="GO" id="GO:0005850">
    <property type="term" value="C:eukaryotic translation initiation factor 2 complex"/>
    <property type="evidence" value="ECO:0007669"/>
    <property type="project" value="TreeGrafter"/>
</dbReference>
<keyword evidence="1" id="KW-0648">Protein biosynthesis</keyword>
<proteinExistence type="predicted"/>
<dbReference type="EMBL" id="JAUUTY010000256">
    <property type="protein sequence ID" value="KAK1602436.1"/>
    <property type="molecule type" value="Genomic_DNA"/>
</dbReference>
<dbReference type="GO" id="GO:0033290">
    <property type="term" value="C:eukaryotic 48S preinitiation complex"/>
    <property type="evidence" value="ECO:0007669"/>
    <property type="project" value="TreeGrafter"/>
</dbReference>
<dbReference type="GO" id="GO:0003743">
    <property type="term" value="F:translation initiation factor activity"/>
    <property type="evidence" value="ECO:0007669"/>
    <property type="project" value="InterPro"/>
</dbReference>
<reference evidence="3" key="1">
    <citation type="submission" date="2023-07" db="EMBL/GenBank/DDBJ databases">
        <title>A chromosome-level genome assembly of Lolium multiflorum.</title>
        <authorList>
            <person name="Chen Y."/>
            <person name="Copetti D."/>
            <person name="Kolliker R."/>
            <person name="Studer B."/>
        </authorList>
    </citation>
    <scope>NUCLEOTIDE SEQUENCE</scope>
    <source>
        <strain evidence="3">02402/16</strain>
        <tissue evidence="3">Leaf</tissue>
    </source>
</reference>
<feature type="region of interest" description="Disordered" evidence="2">
    <location>
        <begin position="174"/>
        <end position="212"/>
    </location>
</feature>
<dbReference type="Proteomes" id="UP001231189">
    <property type="component" value="Unassembled WGS sequence"/>
</dbReference>
<dbReference type="AlphaFoldDB" id="A0AAD8VER0"/>
<dbReference type="PANTHER" id="PTHR10602">
    <property type="entry name" value="EUKARYOTIC TRANSLATION INITIATION FACTOR 2 SUBUNIT 1"/>
    <property type="match status" value="1"/>
</dbReference>
<feature type="compositionally biased region" description="Basic and acidic residues" evidence="2">
    <location>
        <begin position="200"/>
        <end position="212"/>
    </location>
</feature>
<evidence type="ECO:0000313" key="4">
    <source>
        <dbReference type="Proteomes" id="UP001231189"/>
    </source>
</evidence>
<organism evidence="3 4">
    <name type="scientific">Lolium multiflorum</name>
    <name type="common">Italian ryegrass</name>
    <name type="synonym">Lolium perenne subsp. multiflorum</name>
    <dbReference type="NCBI Taxonomy" id="4521"/>
    <lineage>
        <taxon>Eukaryota</taxon>
        <taxon>Viridiplantae</taxon>
        <taxon>Streptophyta</taxon>
        <taxon>Embryophyta</taxon>
        <taxon>Tracheophyta</taxon>
        <taxon>Spermatophyta</taxon>
        <taxon>Magnoliopsida</taxon>
        <taxon>Liliopsida</taxon>
        <taxon>Poales</taxon>
        <taxon>Poaceae</taxon>
        <taxon>BOP clade</taxon>
        <taxon>Pooideae</taxon>
        <taxon>Poodae</taxon>
        <taxon>Poeae</taxon>
        <taxon>Poeae Chloroplast Group 2 (Poeae type)</taxon>
        <taxon>Loliodinae</taxon>
        <taxon>Loliinae</taxon>
        <taxon>Lolium</taxon>
    </lineage>
</organism>
<sequence length="212" mass="23208">PKSGTPGFTALTIRSAALSAAHLLYLGTVGGKLLLFSLHPSFPEFLRLIPVGSNRVSAILPLPSVARVLVLNDGIILLAWRRPAPCPRRPPQLLCSPAQLGLLFLVDFRCGPRTSASPPALLRNPRFAGMGAYVSLLEYNNVESMILFSELSRCRIRSISSRIKVSRQPIWRGTTRLKLRGPPATRTRTPSSSTARSNRTKSETASRFSHVE</sequence>
<comment type="caution">
    <text evidence="3">The sequence shown here is derived from an EMBL/GenBank/DDBJ whole genome shotgun (WGS) entry which is preliminary data.</text>
</comment>
<dbReference type="InterPro" id="IPR012340">
    <property type="entry name" value="NA-bd_OB-fold"/>
</dbReference>
<dbReference type="GO" id="GO:0043022">
    <property type="term" value="F:ribosome binding"/>
    <property type="evidence" value="ECO:0007669"/>
    <property type="project" value="TreeGrafter"/>
</dbReference>
<evidence type="ECO:0000256" key="2">
    <source>
        <dbReference type="SAM" id="MobiDB-lite"/>
    </source>
</evidence>
<dbReference type="InterPro" id="IPR011488">
    <property type="entry name" value="TIF_2_asu"/>
</dbReference>
<feature type="compositionally biased region" description="Low complexity" evidence="2">
    <location>
        <begin position="182"/>
        <end position="197"/>
    </location>
</feature>
<accession>A0AAD8VER0</accession>
<dbReference type="GO" id="GO:0003723">
    <property type="term" value="F:RNA binding"/>
    <property type="evidence" value="ECO:0007669"/>
    <property type="project" value="InterPro"/>
</dbReference>
<evidence type="ECO:0000313" key="3">
    <source>
        <dbReference type="EMBL" id="KAK1602436.1"/>
    </source>
</evidence>
<keyword evidence="4" id="KW-1185">Reference proteome</keyword>
<name>A0AAD8VER0_LOLMU</name>
<dbReference type="PANTHER" id="PTHR10602:SF0">
    <property type="entry name" value="EUKARYOTIC TRANSLATION INITIATION FACTOR 2 SUBUNIT 1"/>
    <property type="match status" value="1"/>
</dbReference>
<dbReference type="Gene3D" id="2.40.50.140">
    <property type="entry name" value="Nucleic acid-binding proteins"/>
    <property type="match status" value="1"/>
</dbReference>